<dbReference type="PROSITE" id="PS51257">
    <property type="entry name" value="PROKAR_LIPOPROTEIN"/>
    <property type="match status" value="1"/>
</dbReference>
<evidence type="ECO:0000256" key="3">
    <source>
        <dbReference type="ARBA" id="ARBA00022597"/>
    </source>
</evidence>
<sequence length="381" mass="41326">MAKEEAGVDDDGGGFLQKSVPFLMVFGGCMSAVIAMEYVLKANPQAGNLLSLSEFAFVLLQSLPSRLEVNAHQFRRDAWSQATLGHALLAALGKLRLTPLKMPLSSHAAASALVAAVDGVREPEEVAFGFNISVPIHTLFRSCNVIASVLLGYALFRQRYTMKQLVCVVVITVGIFLGSVGDAKQFFGCTDCGGKGAGAAASSDDAGFMRWTFGIALLVFVQLLQGFLGHTQAHLYRLHCLRGTKGELAEEFLFTSHVVSFLPFIFLWSDVLAAARLAWNSAPLFDWLPIPSQLLYFLANNLCQLVCIKGVFRLSAHFTPLTVNITLSVRKFASVIVSILWFGNPWTVLHSVATVAIFGGVFAYSQCPAATKLPQDSKKKE</sequence>
<dbReference type="GO" id="GO:0000139">
    <property type="term" value="C:Golgi membrane"/>
    <property type="evidence" value="ECO:0007669"/>
    <property type="project" value="TreeGrafter"/>
</dbReference>
<keyword evidence="2" id="KW-0813">Transport</keyword>
<keyword evidence="5 7" id="KW-1133">Transmembrane helix</keyword>
<dbReference type="InterPro" id="IPR013657">
    <property type="entry name" value="SCL35B1-4/HUT1"/>
</dbReference>
<dbReference type="PANTHER" id="PTHR10778">
    <property type="entry name" value="SOLUTE CARRIER FAMILY 35 MEMBER B"/>
    <property type="match status" value="1"/>
</dbReference>
<organism evidence="8 9">
    <name type="scientific">Symbiodinium microadriaticum</name>
    <name type="common">Dinoflagellate</name>
    <name type="synonym">Zooxanthella microadriatica</name>
    <dbReference type="NCBI Taxonomy" id="2951"/>
    <lineage>
        <taxon>Eukaryota</taxon>
        <taxon>Sar</taxon>
        <taxon>Alveolata</taxon>
        <taxon>Dinophyceae</taxon>
        <taxon>Suessiales</taxon>
        <taxon>Symbiodiniaceae</taxon>
        <taxon>Symbiodinium</taxon>
    </lineage>
</organism>
<dbReference type="InterPro" id="IPR037185">
    <property type="entry name" value="EmrE-like"/>
</dbReference>
<feature type="transmembrane region" description="Helical" evidence="7">
    <location>
        <begin position="20"/>
        <end position="40"/>
    </location>
</feature>
<name>A0A1Q9EN34_SYMMI</name>
<feature type="transmembrane region" description="Helical" evidence="7">
    <location>
        <begin position="294"/>
        <end position="312"/>
    </location>
</feature>
<evidence type="ECO:0000313" key="9">
    <source>
        <dbReference type="Proteomes" id="UP000186817"/>
    </source>
</evidence>
<feature type="transmembrane region" description="Helical" evidence="7">
    <location>
        <begin position="165"/>
        <end position="181"/>
    </location>
</feature>
<reference evidence="8 9" key="1">
    <citation type="submission" date="2016-02" db="EMBL/GenBank/DDBJ databases">
        <title>Genome analysis of coral dinoflagellate symbionts highlights evolutionary adaptations to a symbiotic lifestyle.</title>
        <authorList>
            <person name="Aranda M."/>
            <person name="Li Y."/>
            <person name="Liew Y.J."/>
            <person name="Baumgarten S."/>
            <person name="Simakov O."/>
            <person name="Wilson M."/>
            <person name="Piel J."/>
            <person name="Ashoor H."/>
            <person name="Bougouffa S."/>
            <person name="Bajic V.B."/>
            <person name="Ryu T."/>
            <person name="Ravasi T."/>
            <person name="Bayer T."/>
            <person name="Micklem G."/>
            <person name="Kim H."/>
            <person name="Bhak J."/>
            <person name="Lajeunesse T.C."/>
            <person name="Voolstra C.R."/>
        </authorList>
    </citation>
    <scope>NUCLEOTIDE SEQUENCE [LARGE SCALE GENOMIC DNA]</scope>
    <source>
        <strain evidence="8 9">CCMP2467</strain>
    </source>
</reference>
<evidence type="ECO:0000256" key="2">
    <source>
        <dbReference type="ARBA" id="ARBA00022448"/>
    </source>
</evidence>
<keyword evidence="6 7" id="KW-0472">Membrane</keyword>
<evidence type="ECO:0000256" key="5">
    <source>
        <dbReference type="ARBA" id="ARBA00022989"/>
    </source>
</evidence>
<dbReference type="SUPFAM" id="SSF103481">
    <property type="entry name" value="Multidrug resistance efflux transporter EmrE"/>
    <property type="match status" value="1"/>
</dbReference>
<dbReference type="GO" id="GO:0005462">
    <property type="term" value="F:UDP-N-acetylglucosamine transmembrane transporter activity"/>
    <property type="evidence" value="ECO:0007669"/>
    <property type="project" value="TreeGrafter"/>
</dbReference>
<accession>A0A1Q9EN34</accession>
<dbReference type="Pfam" id="PF08449">
    <property type="entry name" value="UAA"/>
    <property type="match status" value="1"/>
</dbReference>
<protein>
    <submittedName>
        <fullName evidence="8">UDP-xylose and UDP-N-acetylglucosamine transporter</fullName>
    </submittedName>
</protein>
<gene>
    <name evidence="8" type="primary">slc35b4</name>
    <name evidence="8" type="ORF">AK812_SmicGene7641</name>
</gene>
<comment type="subcellular location">
    <subcellularLocation>
        <location evidence="1">Endomembrane system</location>
        <topology evidence="1">Multi-pass membrane protein</topology>
    </subcellularLocation>
</comment>
<dbReference type="AlphaFoldDB" id="A0A1Q9EN34"/>
<evidence type="ECO:0000256" key="1">
    <source>
        <dbReference type="ARBA" id="ARBA00004127"/>
    </source>
</evidence>
<keyword evidence="4 7" id="KW-0812">Transmembrane</keyword>
<dbReference type="PANTHER" id="PTHR10778:SF4">
    <property type="entry name" value="NUCLEOTIDE SUGAR TRANSPORTER SLC35B4"/>
    <property type="match status" value="1"/>
</dbReference>
<evidence type="ECO:0000256" key="4">
    <source>
        <dbReference type="ARBA" id="ARBA00022692"/>
    </source>
</evidence>
<feature type="transmembrane region" description="Helical" evidence="7">
    <location>
        <begin position="348"/>
        <end position="370"/>
    </location>
</feature>
<dbReference type="Proteomes" id="UP000186817">
    <property type="component" value="Unassembled WGS sequence"/>
</dbReference>
<dbReference type="GO" id="GO:0005789">
    <property type="term" value="C:endoplasmic reticulum membrane"/>
    <property type="evidence" value="ECO:0007669"/>
    <property type="project" value="TreeGrafter"/>
</dbReference>
<feature type="transmembrane region" description="Helical" evidence="7">
    <location>
        <begin position="252"/>
        <end position="274"/>
    </location>
</feature>
<proteinExistence type="predicted"/>
<keyword evidence="9" id="KW-1185">Reference proteome</keyword>
<evidence type="ECO:0000313" key="8">
    <source>
        <dbReference type="EMBL" id="OLQ08856.1"/>
    </source>
</evidence>
<feature type="transmembrane region" description="Helical" evidence="7">
    <location>
        <begin position="211"/>
        <end position="231"/>
    </location>
</feature>
<dbReference type="OMA" id="NPFTGWH"/>
<evidence type="ECO:0000256" key="7">
    <source>
        <dbReference type="SAM" id="Phobius"/>
    </source>
</evidence>
<dbReference type="OrthoDB" id="999962at2759"/>
<comment type="caution">
    <text evidence="8">The sequence shown here is derived from an EMBL/GenBank/DDBJ whole genome shotgun (WGS) entry which is preliminary data.</text>
</comment>
<dbReference type="EMBL" id="LSRX01000109">
    <property type="protein sequence ID" value="OLQ08856.1"/>
    <property type="molecule type" value="Genomic_DNA"/>
</dbReference>
<dbReference type="GO" id="GO:0005464">
    <property type="term" value="F:UDP-xylose transmembrane transporter activity"/>
    <property type="evidence" value="ECO:0007669"/>
    <property type="project" value="TreeGrafter"/>
</dbReference>
<keyword evidence="3" id="KW-0762">Sugar transport</keyword>
<evidence type="ECO:0000256" key="6">
    <source>
        <dbReference type="ARBA" id="ARBA00023136"/>
    </source>
</evidence>